<accession>A0AAV4SH99</accession>
<comment type="caution">
    <text evidence="1">The sequence shown here is derived from an EMBL/GenBank/DDBJ whole genome shotgun (WGS) entry which is preliminary data.</text>
</comment>
<sequence length="94" mass="10675">MIQKGKSLNRDRTKMSNAIFDWEIPKGETNGKLSRIDLRVGSRKFQGIMDSGAETTVQRKSVIQEYLLSINENNLRPEIGPFVEAKRTNIPVGR</sequence>
<name>A0AAV4SH99_CAEEX</name>
<dbReference type="Proteomes" id="UP001054945">
    <property type="component" value="Unassembled WGS sequence"/>
</dbReference>
<gene>
    <name evidence="1" type="ORF">CEXT_159281</name>
</gene>
<evidence type="ECO:0000313" key="1">
    <source>
        <dbReference type="EMBL" id="GIY32729.1"/>
    </source>
</evidence>
<dbReference type="AlphaFoldDB" id="A0AAV4SH99"/>
<evidence type="ECO:0008006" key="3">
    <source>
        <dbReference type="Google" id="ProtNLM"/>
    </source>
</evidence>
<dbReference type="EMBL" id="BPLR01009537">
    <property type="protein sequence ID" value="GIY32729.1"/>
    <property type="molecule type" value="Genomic_DNA"/>
</dbReference>
<organism evidence="1 2">
    <name type="scientific">Caerostris extrusa</name>
    <name type="common">Bark spider</name>
    <name type="synonym">Caerostris bankana</name>
    <dbReference type="NCBI Taxonomy" id="172846"/>
    <lineage>
        <taxon>Eukaryota</taxon>
        <taxon>Metazoa</taxon>
        <taxon>Ecdysozoa</taxon>
        <taxon>Arthropoda</taxon>
        <taxon>Chelicerata</taxon>
        <taxon>Arachnida</taxon>
        <taxon>Araneae</taxon>
        <taxon>Araneomorphae</taxon>
        <taxon>Entelegynae</taxon>
        <taxon>Araneoidea</taxon>
        <taxon>Araneidae</taxon>
        <taxon>Caerostris</taxon>
    </lineage>
</organism>
<protein>
    <recommendedName>
        <fullName evidence="3">Retropepsins domain-containing protein</fullName>
    </recommendedName>
</protein>
<evidence type="ECO:0000313" key="2">
    <source>
        <dbReference type="Proteomes" id="UP001054945"/>
    </source>
</evidence>
<keyword evidence="2" id="KW-1185">Reference proteome</keyword>
<reference evidence="1 2" key="1">
    <citation type="submission" date="2021-06" db="EMBL/GenBank/DDBJ databases">
        <title>Caerostris extrusa draft genome.</title>
        <authorList>
            <person name="Kono N."/>
            <person name="Arakawa K."/>
        </authorList>
    </citation>
    <scope>NUCLEOTIDE SEQUENCE [LARGE SCALE GENOMIC DNA]</scope>
</reference>
<proteinExistence type="predicted"/>